<dbReference type="EMBL" id="MU839028">
    <property type="protein sequence ID" value="KAK1763294.1"/>
    <property type="molecule type" value="Genomic_DNA"/>
</dbReference>
<sequence>MTATASSKQPPSRVGQEVTHLRNKNTLAIAMLSLSAALIALAAGLVLRTGSNPSSHGVAGASLAVPPLAQVIDQRSFNVLPTVLPPAQSNGTTPFIPPGIDKDSLYAKPFHIYDNEFYTVIGSNPTLALIAKSDKDPLFHEAVVWYKPTDEVFFVQNAGANDAGTGLNKSAIIQKISLAEAAKVSSVGNATGRVTVTTVPSNPMIVNPNGATNYRGQLLFAGEGQGDDIPSALYIMNPREPYNTTVLVNNYFGRQFSSLNDIGINPRNKDVYFTDTLYGYLQDFRPAPGLRNQVYRLNDKTGAVTVVADGFTLPNGIGFSPDGRHVYITDTGINHGLFGFNYSDPATIYRFDVKEDGTFENRKTFAFVDAGVPDGVKCDSDGNVYAGCGDGVQVWNPSGKLIGKIYLGGTSANFQFAGDGRMVICAETELYYATLAASGAVVEDQM</sequence>
<reference evidence="3" key="1">
    <citation type="submission" date="2023-06" db="EMBL/GenBank/DDBJ databases">
        <title>Genome-scale phylogeny and comparative genomics of the fungal order Sordariales.</title>
        <authorList>
            <consortium name="Lawrence Berkeley National Laboratory"/>
            <person name="Hensen N."/>
            <person name="Bonometti L."/>
            <person name="Westerberg I."/>
            <person name="Brannstrom I.O."/>
            <person name="Guillou S."/>
            <person name="Cros-Aarteil S."/>
            <person name="Calhoun S."/>
            <person name="Haridas S."/>
            <person name="Kuo A."/>
            <person name="Mondo S."/>
            <person name="Pangilinan J."/>
            <person name="Riley R."/>
            <person name="Labutti K."/>
            <person name="Andreopoulos B."/>
            <person name="Lipzen A."/>
            <person name="Chen C."/>
            <person name="Yanf M."/>
            <person name="Daum C."/>
            <person name="Ng V."/>
            <person name="Clum A."/>
            <person name="Steindorff A."/>
            <person name="Ohm R."/>
            <person name="Martin F."/>
            <person name="Silar P."/>
            <person name="Natvig D."/>
            <person name="Lalanne C."/>
            <person name="Gautier V."/>
            <person name="Ament-Velasquez S.L."/>
            <person name="Kruys A."/>
            <person name="Hutchinson M.I."/>
            <person name="Powell A.J."/>
            <person name="Barry K."/>
            <person name="Miller A.N."/>
            <person name="Grigoriev I.V."/>
            <person name="Debuchy R."/>
            <person name="Gladieux P."/>
            <person name="Thoren M.H."/>
            <person name="Johannesson H."/>
        </authorList>
    </citation>
    <scope>NUCLEOTIDE SEQUENCE</scope>
    <source>
        <strain evidence="3">8032-3</strain>
    </source>
</reference>
<dbReference type="InterPro" id="IPR013658">
    <property type="entry name" value="SGL"/>
</dbReference>
<evidence type="ECO:0000259" key="2">
    <source>
        <dbReference type="Pfam" id="PF08450"/>
    </source>
</evidence>
<dbReference type="PANTHER" id="PTHR47064:SF2">
    <property type="entry name" value="SMP-30_GLUCONOLACTONASE_LRE-LIKE REGION DOMAIN-CONTAINING PROTEIN-RELATED"/>
    <property type="match status" value="1"/>
</dbReference>
<dbReference type="InterPro" id="IPR052988">
    <property type="entry name" value="Oryzine_lactonohydrolase"/>
</dbReference>
<comment type="caution">
    <text evidence="3">The sequence shown here is derived from an EMBL/GenBank/DDBJ whole genome shotgun (WGS) entry which is preliminary data.</text>
</comment>
<feature type="transmembrane region" description="Helical" evidence="1">
    <location>
        <begin position="27"/>
        <end position="47"/>
    </location>
</feature>
<dbReference type="PANTHER" id="PTHR47064">
    <property type="entry name" value="PUTATIVE (AFU_ORTHOLOGUE AFUA_1G08990)-RELATED"/>
    <property type="match status" value="1"/>
</dbReference>
<dbReference type="InterPro" id="IPR011042">
    <property type="entry name" value="6-blade_b-propeller_TolB-like"/>
</dbReference>
<dbReference type="RefSeq" id="XP_060279507.1">
    <property type="nucleotide sequence ID" value="XM_060429011.1"/>
</dbReference>
<dbReference type="Pfam" id="PF08450">
    <property type="entry name" value="SGL"/>
    <property type="match status" value="1"/>
</dbReference>
<dbReference type="Gene3D" id="2.120.10.30">
    <property type="entry name" value="TolB, C-terminal domain"/>
    <property type="match status" value="1"/>
</dbReference>
<dbReference type="AlphaFoldDB" id="A0AAJ0BUD4"/>
<gene>
    <name evidence="3" type="ORF">QBC33DRAFT_549889</name>
</gene>
<keyword evidence="1" id="KW-0472">Membrane</keyword>
<evidence type="ECO:0000256" key="1">
    <source>
        <dbReference type="SAM" id="Phobius"/>
    </source>
</evidence>
<accession>A0AAJ0BUD4</accession>
<keyword evidence="4" id="KW-1185">Reference proteome</keyword>
<protein>
    <submittedName>
        <fullName evidence="3">Evolved d-pantonohydrolase protein</fullName>
    </submittedName>
</protein>
<name>A0AAJ0BUD4_9PEZI</name>
<evidence type="ECO:0000313" key="4">
    <source>
        <dbReference type="Proteomes" id="UP001244011"/>
    </source>
</evidence>
<keyword evidence="1" id="KW-0812">Transmembrane</keyword>
<feature type="domain" description="SMP-30/Gluconolactonase/LRE-like region" evidence="2">
    <location>
        <begin position="287"/>
        <end position="419"/>
    </location>
</feature>
<dbReference type="GeneID" id="85312198"/>
<dbReference type="Proteomes" id="UP001244011">
    <property type="component" value="Unassembled WGS sequence"/>
</dbReference>
<keyword evidence="1" id="KW-1133">Transmembrane helix</keyword>
<organism evidence="3 4">
    <name type="scientific">Phialemonium atrogriseum</name>
    <dbReference type="NCBI Taxonomy" id="1093897"/>
    <lineage>
        <taxon>Eukaryota</taxon>
        <taxon>Fungi</taxon>
        <taxon>Dikarya</taxon>
        <taxon>Ascomycota</taxon>
        <taxon>Pezizomycotina</taxon>
        <taxon>Sordariomycetes</taxon>
        <taxon>Sordariomycetidae</taxon>
        <taxon>Cephalothecales</taxon>
        <taxon>Cephalothecaceae</taxon>
        <taxon>Phialemonium</taxon>
    </lineage>
</organism>
<proteinExistence type="predicted"/>
<dbReference type="SUPFAM" id="SSF63829">
    <property type="entry name" value="Calcium-dependent phosphotriesterase"/>
    <property type="match status" value="1"/>
</dbReference>
<evidence type="ECO:0000313" key="3">
    <source>
        <dbReference type="EMBL" id="KAK1763294.1"/>
    </source>
</evidence>